<evidence type="ECO:0000256" key="2">
    <source>
        <dbReference type="ARBA" id="ARBA00007639"/>
    </source>
</evidence>
<comment type="caution">
    <text evidence="7">The sequence shown here is derived from an EMBL/GenBank/DDBJ whole genome shotgun (WGS) entry which is preliminary data.</text>
</comment>
<gene>
    <name evidence="7" type="ORF">HGO97_012585</name>
</gene>
<dbReference type="InterPro" id="IPR025997">
    <property type="entry name" value="SBP_2_dom"/>
</dbReference>
<dbReference type="RefSeq" id="WP_216242162.1">
    <property type="nucleotide sequence ID" value="NZ_JABACJ020000011.1"/>
</dbReference>
<evidence type="ECO:0000256" key="4">
    <source>
        <dbReference type="SAM" id="MobiDB-lite"/>
    </source>
</evidence>
<evidence type="ECO:0000259" key="6">
    <source>
        <dbReference type="Pfam" id="PF13407"/>
    </source>
</evidence>
<dbReference type="Pfam" id="PF13407">
    <property type="entry name" value="Peripla_BP_4"/>
    <property type="match status" value="1"/>
</dbReference>
<accession>A0ABS6D671</accession>
<comment type="similarity">
    <text evidence="2">Belongs to the bacterial solute-binding protein 2 family.</text>
</comment>
<evidence type="ECO:0000256" key="3">
    <source>
        <dbReference type="ARBA" id="ARBA00022729"/>
    </source>
</evidence>
<keyword evidence="3 5" id="KW-0732">Signal</keyword>
<feature type="region of interest" description="Disordered" evidence="4">
    <location>
        <begin position="25"/>
        <end position="49"/>
    </location>
</feature>
<dbReference type="EMBL" id="JABACJ020000011">
    <property type="protein sequence ID" value="MBU3876641.1"/>
    <property type="molecule type" value="Genomic_DNA"/>
</dbReference>
<dbReference type="Proteomes" id="UP000723714">
    <property type="component" value="Unassembled WGS sequence"/>
</dbReference>
<evidence type="ECO:0000256" key="1">
    <source>
        <dbReference type="ARBA" id="ARBA00004196"/>
    </source>
</evidence>
<dbReference type="PANTHER" id="PTHR46847">
    <property type="entry name" value="D-ALLOSE-BINDING PERIPLASMIC PROTEIN-RELATED"/>
    <property type="match status" value="1"/>
</dbReference>
<reference evidence="7 8" key="1">
    <citation type="submission" date="2021-06" db="EMBL/GenBank/DDBJ databases">
        <title>Faecalicatena sp. nov. isolated from porcine feces.</title>
        <authorList>
            <person name="Oh B.S."/>
            <person name="Lee J.H."/>
        </authorList>
    </citation>
    <scope>NUCLEOTIDE SEQUENCE [LARGE SCALE GENOMIC DNA]</scope>
    <source>
        <strain evidence="7 8">AGMB00832</strain>
    </source>
</reference>
<organism evidence="7 8">
    <name type="scientific">Faecalicatena faecalis</name>
    <dbReference type="NCBI Taxonomy" id="2726362"/>
    <lineage>
        <taxon>Bacteria</taxon>
        <taxon>Bacillati</taxon>
        <taxon>Bacillota</taxon>
        <taxon>Clostridia</taxon>
        <taxon>Lachnospirales</taxon>
        <taxon>Lachnospiraceae</taxon>
        <taxon>Faecalicatena</taxon>
    </lineage>
</organism>
<name>A0ABS6D671_9FIRM</name>
<evidence type="ECO:0000313" key="8">
    <source>
        <dbReference type="Proteomes" id="UP000723714"/>
    </source>
</evidence>
<proteinExistence type="inferred from homology"/>
<evidence type="ECO:0000313" key="7">
    <source>
        <dbReference type="EMBL" id="MBU3876641.1"/>
    </source>
</evidence>
<feature type="chain" id="PRO_5046189586" evidence="5">
    <location>
        <begin position="21"/>
        <end position="339"/>
    </location>
</feature>
<protein>
    <submittedName>
        <fullName evidence="7">Substrate-binding domain-containing protein</fullName>
    </submittedName>
</protein>
<comment type="subcellular location">
    <subcellularLocation>
        <location evidence="1">Cell envelope</location>
    </subcellularLocation>
</comment>
<dbReference type="PROSITE" id="PS51257">
    <property type="entry name" value="PROKAR_LIPOPROTEIN"/>
    <property type="match status" value="1"/>
</dbReference>
<feature type="compositionally biased region" description="Basic and acidic residues" evidence="4">
    <location>
        <begin position="27"/>
        <end position="49"/>
    </location>
</feature>
<sequence length="339" mass="36605">MKKRLLSLLLCAAMVMTMLAGCGGSKDSAKSGDDTKKTDDQSKDSGSKDQKVYKIGVSTQAWKYEFIKNMVNALNKLDDDMDNVELVMVDSEDSVEKQLSDVDTMIAQGVDGILLNCLSFEGSSSAVEACKNAGIPLVEFISYTENEDYATFVGTDVKSSGIMAMDLIADSIDKKGKLFEIQGVIGHTAQINRGAGIAEELKKYPDIELVESQSGEFSKDKAMAVTEAWLAKYPAGEIDAIVAHNDQMALGALNACQAANRTEIKIVGIDGDAESLQAVIDGKMAATVVDYCEEECRLAVEEMVSILDGNEPKKEILADYVPVSTKEEAEKFLDLRSGN</sequence>
<feature type="domain" description="Periplasmic binding protein" evidence="6">
    <location>
        <begin position="55"/>
        <end position="311"/>
    </location>
</feature>
<evidence type="ECO:0000256" key="5">
    <source>
        <dbReference type="SAM" id="SignalP"/>
    </source>
</evidence>
<feature type="signal peptide" evidence="5">
    <location>
        <begin position="1"/>
        <end position="20"/>
    </location>
</feature>
<keyword evidence="8" id="KW-1185">Reference proteome</keyword>
<dbReference type="PANTHER" id="PTHR46847:SF1">
    <property type="entry name" value="D-ALLOSE-BINDING PERIPLASMIC PROTEIN-RELATED"/>
    <property type="match status" value="1"/>
</dbReference>